<dbReference type="EMBL" id="WNEG01000011">
    <property type="protein sequence ID" value="NMG82634.1"/>
    <property type="molecule type" value="Genomic_DNA"/>
</dbReference>
<gene>
    <name evidence="2" type="ORF">GIS02_00305</name>
</gene>
<sequence length="340" mass="39563">MGTDAVIYWGWIPILTKKVHFEYGISKMPREDWEIVSNKDKEKICQILGTAEDECYCYWDCEDENNEKFKIIVCIQNYKINNFFAYDKTGAIKAHAKCTIHDDGLVKIELDHKTVSIGEKIQPKVAKRVYISIRDVYHFHTHHTKYEDILLKPVPAANKYEAVERLVTQFDEKIIHYHKVIKPDIETYRDFKQAIEITNKAKGEMIYAISFTRLFKEYINGFELYISVFSNSFQSITTLTETMKSIYTNNLSEYTHDMTRALSVLTLAIVVLTAPIATDAAYGVLNHILLRFDLRLDLVSEIIILFINILIVIVTCIIMRAWIREEIKQLSDRIHSNNSS</sequence>
<evidence type="ECO:0000313" key="2">
    <source>
        <dbReference type="EMBL" id="NMG82634.1"/>
    </source>
</evidence>
<accession>A0A848D827</accession>
<evidence type="ECO:0000313" key="3">
    <source>
        <dbReference type="Proteomes" id="UP000606580"/>
    </source>
</evidence>
<keyword evidence="1" id="KW-0812">Transmembrane</keyword>
<proteinExistence type="predicted"/>
<organism evidence="2 3">
    <name type="scientific">Candidatus Ethanoperedens thermophilum</name>
    <dbReference type="NCBI Taxonomy" id="2766897"/>
    <lineage>
        <taxon>Archaea</taxon>
        <taxon>Methanobacteriati</taxon>
        <taxon>Methanobacteriota</taxon>
        <taxon>Stenosarchaea group</taxon>
        <taxon>Methanomicrobia</taxon>
        <taxon>Methanosarcinales</taxon>
        <taxon>Methanosarcinales incertae sedis</taxon>
        <taxon>GOM Arc I cluster</taxon>
        <taxon>Candidatus Ethanoperedens</taxon>
    </lineage>
</organism>
<protein>
    <submittedName>
        <fullName evidence="2">Uncharacterized protein</fullName>
    </submittedName>
</protein>
<evidence type="ECO:0000256" key="1">
    <source>
        <dbReference type="SAM" id="Phobius"/>
    </source>
</evidence>
<comment type="caution">
    <text evidence="2">The sequence shown here is derived from an EMBL/GenBank/DDBJ whole genome shotgun (WGS) entry which is preliminary data.</text>
</comment>
<keyword evidence="1" id="KW-1133">Transmembrane helix</keyword>
<keyword evidence="1" id="KW-0472">Membrane</keyword>
<dbReference type="AlphaFoldDB" id="A0A848D827"/>
<name>A0A848D827_9EURY</name>
<reference evidence="2" key="1">
    <citation type="journal article" date="2020" name="MBio">
        <title>'Candidatus Ethanoperedens,' a Thermophilic Genus of Archaea Mediating the Anaerobic Oxidation of Ethane.</title>
        <authorList>
            <person name="Hahn C.J."/>
            <person name="Laso-Perez R."/>
            <person name="Vulcano F."/>
            <person name="Vaziourakis K.M."/>
            <person name="Stokke R."/>
            <person name="Steen I.H."/>
            <person name="Teske A."/>
            <person name="Boetius A."/>
            <person name="Liebeke M."/>
            <person name="Amann R."/>
            <person name="Knittel K."/>
            <person name="Wegener G."/>
        </authorList>
    </citation>
    <scope>NUCLEOTIDE SEQUENCE</scope>
    <source>
        <strain evidence="2">GoM-Arc1-LC-WB58</strain>
    </source>
</reference>
<feature type="transmembrane region" description="Helical" evidence="1">
    <location>
        <begin position="302"/>
        <end position="323"/>
    </location>
</feature>
<feature type="transmembrane region" description="Helical" evidence="1">
    <location>
        <begin position="261"/>
        <end position="282"/>
    </location>
</feature>
<dbReference type="Proteomes" id="UP000606580">
    <property type="component" value="Unassembled WGS sequence"/>
</dbReference>